<evidence type="ECO:0000313" key="3">
    <source>
        <dbReference type="RefSeq" id="XP_022325139.1"/>
    </source>
</evidence>
<name>A0A8B8DC76_CRAVI</name>
<sequence length="175" mass="20423">MHVHMCGIVPFLLLLTFGVYYPDGSTTEEEHQLAGELVHTITRYNANKVEHISDYLTMDHTWNTFGLVSQGNNQDTCYVGKLQNDVMKSYEDIVNKTRSSDIPFIEANDRDFVYQESRPLDYNQRCWRWAVCGRFLWIPGQHIPSGQVTPRTDERIKMSEDVHWEFLCDTSTVRL</sequence>
<dbReference type="KEGG" id="cvn:111125515"/>
<dbReference type="GeneID" id="111125515"/>
<keyword evidence="2" id="KW-1185">Reference proteome</keyword>
<feature type="chain" id="PRO_5034842726" evidence="1">
    <location>
        <begin position="28"/>
        <end position="175"/>
    </location>
</feature>
<organism evidence="2 3">
    <name type="scientific">Crassostrea virginica</name>
    <name type="common">Eastern oyster</name>
    <dbReference type="NCBI Taxonomy" id="6565"/>
    <lineage>
        <taxon>Eukaryota</taxon>
        <taxon>Metazoa</taxon>
        <taxon>Spiralia</taxon>
        <taxon>Lophotrochozoa</taxon>
        <taxon>Mollusca</taxon>
        <taxon>Bivalvia</taxon>
        <taxon>Autobranchia</taxon>
        <taxon>Pteriomorphia</taxon>
        <taxon>Ostreida</taxon>
        <taxon>Ostreoidea</taxon>
        <taxon>Ostreidae</taxon>
        <taxon>Crassostrea</taxon>
    </lineage>
</organism>
<keyword evidence="1" id="KW-0732">Signal</keyword>
<protein>
    <submittedName>
        <fullName evidence="3">Uncharacterized protein LOC111125515 isoform X1</fullName>
    </submittedName>
</protein>
<proteinExistence type="predicted"/>
<dbReference type="AlphaFoldDB" id="A0A8B8DC76"/>
<reference evidence="3" key="1">
    <citation type="submission" date="2025-08" db="UniProtKB">
        <authorList>
            <consortium name="RefSeq"/>
        </authorList>
    </citation>
    <scope>IDENTIFICATION</scope>
    <source>
        <tissue evidence="3">Whole sample</tissue>
    </source>
</reference>
<dbReference type="OrthoDB" id="6091333at2759"/>
<dbReference type="RefSeq" id="XP_022325139.1">
    <property type="nucleotide sequence ID" value="XM_022469431.1"/>
</dbReference>
<evidence type="ECO:0000256" key="1">
    <source>
        <dbReference type="SAM" id="SignalP"/>
    </source>
</evidence>
<gene>
    <name evidence="3" type="primary">LOC111125515</name>
</gene>
<feature type="signal peptide" evidence="1">
    <location>
        <begin position="1"/>
        <end position="27"/>
    </location>
</feature>
<accession>A0A8B8DC76</accession>
<evidence type="ECO:0000313" key="2">
    <source>
        <dbReference type="Proteomes" id="UP000694844"/>
    </source>
</evidence>
<dbReference type="Proteomes" id="UP000694844">
    <property type="component" value="Chromosome 3"/>
</dbReference>